<dbReference type="InterPro" id="IPR042219">
    <property type="entry name" value="AAA_lid_11_sf"/>
</dbReference>
<evidence type="ECO:0000259" key="2">
    <source>
        <dbReference type="Pfam" id="PF18198"/>
    </source>
</evidence>
<dbReference type="EMBL" id="CP092884">
    <property type="protein sequence ID" value="UYV83038.1"/>
    <property type="molecule type" value="Genomic_DNA"/>
</dbReference>
<dbReference type="InterPro" id="IPR027417">
    <property type="entry name" value="P-loop_NTPase"/>
</dbReference>
<dbReference type="Pfam" id="PF18198">
    <property type="entry name" value="AAA_lid_11"/>
    <property type="match status" value="1"/>
</dbReference>
<dbReference type="InterPro" id="IPR041658">
    <property type="entry name" value="AAA_lid_11"/>
</dbReference>
<evidence type="ECO:0000313" key="4">
    <source>
        <dbReference type="Proteomes" id="UP001235939"/>
    </source>
</evidence>
<gene>
    <name evidence="3" type="ORF">LAZ67_22001881</name>
</gene>
<dbReference type="InterPro" id="IPR026983">
    <property type="entry name" value="DHC"/>
</dbReference>
<evidence type="ECO:0000259" key="1">
    <source>
        <dbReference type="Pfam" id="PF03028"/>
    </source>
</evidence>
<dbReference type="PANTHER" id="PTHR22878">
    <property type="entry name" value="DYNEIN HEAVY CHAIN 6, AXONEMAL-LIKE-RELATED"/>
    <property type="match status" value="1"/>
</dbReference>
<feature type="domain" description="Dynein heavy chain AAA lid" evidence="2">
    <location>
        <begin position="158"/>
        <end position="251"/>
    </location>
</feature>
<accession>A0ABY6LT66</accession>
<reference evidence="3 4" key="1">
    <citation type="submission" date="2022-03" db="EMBL/GenBank/DDBJ databases">
        <title>A chromosomal length assembly of Cordylochernes scorpioides.</title>
        <authorList>
            <person name="Zeh D."/>
            <person name="Zeh J."/>
        </authorList>
    </citation>
    <scope>NUCLEOTIDE SEQUENCE [LARGE SCALE GENOMIC DNA]</scope>
    <source>
        <strain evidence="3">IN4F17</strain>
        <tissue evidence="3">Whole Body</tissue>
    </source>
</reference>
<dbReference type="Proteomes" id="UP001235939">
    <property type="component" value="Chromosome 22"/>
</dbReference>
<dbReference type="Gene3D" id="3.40.50.300">
    <property type="entry name" value="P-loop containing nucleotide triphosphate hydrolases"/>
    <property type="match status" value="1"/>
</dbReference>
<name>A0ABY6LT66_9ARAC</name>
<proteinExistence type="predicted"/>
<evidence type="ECO:0000313" key="3">
    <source>
        <dbReference type="EMBL" id="UYV83038.1"/>
    </source>
</evidence>
<organism evidence="3 4">
    <name type="scientific">Cordylochernes scorpioides</name>
    <dbReference type="NCBI Taxonomy" id="51811"/>
    <lineage>
        <taxon>Eukaryota</taxon>
        <taxon>Metazoa</taxon>
        <taxon>Ecdysozoa</taxon>
        <taxon>Arthropoda</taxon>
        <taxon>Chelicerata</taxon>
        <taxon>Arachnida</taxon>
        <taxon>Pseudoscorpiones</taxon>
        <taxon>Cheliferoidea</taxon>
        <taxon>Chernetidae</taxon>
        <taxon>Cordylochernes</taxon>
    </lineage>
</organism>
<protein>
    <submittedName>
        <fullName evidence="3">DNAH2</fullName>
    </submittedName>
</protein>
<dbReference type="InterPro" id="IPR004273">
    <property type="entry name" value="Dynein_heavy_D6_P-loop"/>
</dbReference>
<feature type="domain" description="Dynein heavy chain region D6 P-loop" evidence="1">
    <location>
        <begin position="19"/>
        <end position="126"/>
    </location>
</feature>
<dbReference type="PANTHER" id="PTHR22878:SF70">
    <property type="entry name" value="DYNEIN HEAVY CHAIN 2, AXONEMAL"/>
    <property type="match status" value="1"/>
</dbReference>
<dbReference type="Gene3D" id="1.10.8.720">
    <property type="entry name" value="Region D6 of dynein motor"/>
    <property type="match status" value="1"/>
</dbReference>
<dbReference type="Pfam" id="PF03028">
    <property type="entry name" value="Dynein_heavy"/>
    <property type="match status" value="1"/>
</dbReference>
<keyword evidence="4" id="KW-1185">Reference proteome</keyword>
<sequence>MKSSLTDEGQSPKEIRRSCVCAHVRDPYNMLSILAAKKNKEDKLYMVSLGQGQAEFAERTIAEGRSEGAWVFIANCHYLPSWMPSLSNIVNSLRTERSHPEFRLWLSSAPNSEFPLSVLQNSLKLTTQRPKGIKIQMMAAMSKVSDEYFQQCRLPEEFQKLYVALAFFHSLVNERSRFLTLGWSSKYNFTDDDFEMSARLILMYLNSNDQVPWETLRYLIGSINYSGHIVDEWDRRLLFTYLNELFCEDLLLNVEGFK</sequence>